<organism evidence="1 2">
    <name type="scientific">Polyporus arcularius HHB13444</name>
    <dbReference type="NCBI Taxonomy" id="1314778"/>
    <lineage>
        <taxon>Eukaryota</taxon>
        <taxon>Fungi</taxon>
        <taxon>Dikarya</taxon>
        <taxon>Basidiomycota</taxon>
        <taxon>Agaricomycotina</taxon>
        <taxon>Agaricomycetes</taxon>
        <taxon>Polyporales</taxon>
        <taxon>Polyporaceae</taxon>
        <taxon>Polyporus</taxon>
    </lineage>
</organism>
<dbReference type="Proteomes" id="UP000308197">
    <property type="component" value="Unassembled WGS sequence"/>
</dbReference>
<dbReference type="AlphaFoldDB" id="A0A5C3NPM0"/>
<proteinExistence type="predicted"/>
<dbReference type="EMBL" id="ML212655">
    <property type="protein sequence ID" value="TFK78278.1"/>
    <property type="molecule type" value="Genomic_DNA"/>
</dbReference>
<sequence length="187" mass="20608">MHDEGILTIHLVLRSTHEARRPCRTLAVASCLLNQGTRSRQAHLTPSNPLSDLLPAGGPQAIRAQAQGHSRPRHYLLDCPRDAVFSAPIPCGSPLPGLAPLNSIWLRHPSARLVYVAEVSPYIRFADRRLCKAAPSLFVNAIFRGARRDEGGHVIPCTSRRSVFRACPRSQEWLPSTVRQLPSFPCG</sequence>
<gene>
    <name evidence="1" type="ORF">K466DRAFT_91186</name>
</gene>
<reference evidence="1 2" key="1">
    <citation type="journal article" date="2019" name="Nat. Ecol. Evol.">
        <title>Megaphylogeny resolves global patterns of mushroom evolution.</title>
        <authorList>
            <person name="Varga T."/>
            <person name="Krizsan K."/>
            <person name="Foldi C."/>
            <person name="Dima B."/>
            <person name="Sanchez-Garcia M."/>
            <person name="Sanchez-Ramirez S."/>
            <person name="Szollosi G.J."/>
            <person name="Szarkandi J.G."/>
            <person name="Papp V."/>
            <person name="Albert L."/>
            <person name="Andreopoulos W."/>
            <person name="Angelini C."/>
            <person name="Antonin V."/>
            <person name="Barry K.W."/>
            <person name="Bougher N.L."/>
            <person name="Buchanan P."/>
            <person name="Buyck B."/>
            <person name="Bense V."/>
            <person name="Catcheside P."/>
            <person name="Chovatia M."/>
            <person name="Cooper J."/>
            <person name="Damon W."/>
            <person name="Desjardin D."/>
            <person name="Finy P."/>
            <person name="Geml J."/>
            <person name="Haridas S."/>
            <person name="Hughes K."/>
            <person name="Justo A."/>
            <person name="Karasinski D."/>
            <person name="Kautmanova I."/>
            <person name="Kiss B."/>
            <person name="Kocsube S."/>
            <person name="Kotiranta H."/>
            <person name="LaButti K.M."/>
            <person name="Lechner B.E."/>
            <person name="Liimatainen K."/>
            <person name="Lipzen A."/>
            <person name="Lukacs Z."/>
            <person name="Mihaltcheva S."/>
            <person name="Morgado L.N."/>
            <person name="Niskanen T."/>
            <person name="Noordeloos M.E."/>
            <person name="Ohm R.A."/>
            <person name="Ortiz-Santana B."/>
            <person name="Ovrebo C."/>
            <person name="Racz N."/>
            <person name="Riley R."/>
            <person name="Savchenko A."/>
            <person name="Shiryaev A."/>
            <person name="Soop K."/>
            <person name="Spirin V."/>
            <person name="Szebenyi C."/>
            <person name="Tomsovsky M."/>
            <person name="Tulloss R.E."/>
            <person name="Uehling J."/>
            <person name="Grigoriev I.V."/>
            <person name="Vagvolgyi C."/>
            <person name="Papp T."/>
            <person name="Martin F.M."/>
            <person name="Miettinen O."/>
            <person name="Hibbett D.S."/>
            <person name="Nagy L.G."/>
        </authorList>
    </citation>
    <scope>NUCLEOTIDE SEQUENCE [LARGE SCALE GENOMIC DNA]</scope>
    <source>
        <strain evidence="1 2">HHB13444</strain>
    </source>
</reference>
<keyword evidence="2" id="KW-1185">Reference proteome</keyword>
<evidence type="ECO:0000313" key="2">
    <source>
        <dbReference type="Proteomes" id="UP000308197"/>
    </source>
</evidence>
<name>A0A5C3NPM0_9APHY</name>
<evidence type="ECO:0000313" key="1">
    <source>
        <dbReference type="EMBL" id="TFK78278.1"/>
    </source>
</evidence>
<dbReference type="InParanoid" id="A0A5C3NPM0"/>
<accession>A0A5C3NPM0</accession>
<protein>
    <submittedName>
        <fullName evidence="1">Uncharacterized protein</fullName>
    </submittedName>
</protein>